<name>A0A0E9UMS4_ANGAN</name>
<accession>A0A0E9UMS4</accession>
<protein>
    <submittedName>
        <fullName evidence="1">Uncharacterized protein</fullName>
    </submittedName>
</protein>
<reference evidence="1" key="1">
    <citation type="submission" date="2014-11" db="EMBL/GenBank/DDBJ databases">
        <authorList>
            <person name="Amaro Gonzalez C."/>
        </authorList>
    </citation>
    <scope>NUCLEOTIDE SEQUENCE</scope>
</reference>
<evidence type="ECO:0000313" key="1">
    <source>
        <dbReference type="EMBL" id="JAH66233.1"/>
    </source>
</evidence>
<organism evidence="1">
    <name type="scientific">Anguilla anguilla</name>
    <name type="common">European freshwater eel</name>
    <name type="synonym">Muraena anguilla</name>
    <dbReference type="NCBI Taxonomy" id="7936"/>
    <lineage>
        <taxon>Eukaryota</taxon>
        <taxon>Metazoa</taxon>
        <taxon>Chordata</taxon>
        <taxon>Craniata</taxon>
        <taxon>Vertebrata</taxon>
        <taxon>Euteleostomi</taxon>
        <taxon>Actinopterygii</taxon>
        <taxon>Neopterygii</taxon>
        <taxon>Teleostei</taxon>
        <taxon>Anguilliformes</taxon>
        <taxon>Anguillidae</taxon>
        <taxon>Anguilla</taxon>
    </lineage>
</organism>
<dbReference type="AlphaFoldDB" id="A0A0E9UMS4"/>
<proteinExistence type="predicted"/>
<sequence>MSMGSPNKVIQLPVLSGHCQWRPA</sequence>
<reference evidence="1" key="2">
    <citation type="journal article" date="2015" name="Fish Shellfish Immunol.">
        <title>Early steps in the European eel (Anguilla anguilla)-Vibrio vulnificus interaction in the gills: Role of the RtxA13 toxin.</title>
        <authorList>
            <person name="Callol A."/>
            <person name="Pajuelo D."/>
            <person name="Ebbesson L."/>
            <person name="Teles M."/>
            <person name="MacKenzie S."/>
            <person name="Amaro C."/>
        </authorList>
    </citation>
    <scope>NUCLEOTIDE SEQUENCE</scope>
</reference>
<dbReference type="EMBL" id="GBXM01042344">
    <property type="protein sequence ID" value="JAH66233.1"/>
    <property type="molecule type" value="Transcribed_RNA"/>
</dbReference>